<dbReference type="OrthoDB" id="1163541at2"/>
<reference evidence="2" key="1">
    <citation type="submission" date="2016-11" db="EMBL/GenBank/DDBJ databases">
        <authorList>
            <person name="Varghese N."/>
            <person name="Submissions S."/>
        </authorList>
    </citation>
    <scope>NUCLEOTIDE SEQUENCE [LARGE SCALE GENOMIC DNA]</scope>
    <source>
        <strain evidence="2">DSM 22623</strain>
    </source>
</reference>
<dbReference type="AlphaFoldDB" id="A0A1M6BCJ4"/>
<dbReference type="Proteomes" id="UP000184432">
    <property type="component" value="Unassembled WGS sequence"/>
</dbReference>
<dbReference type="RefSeq" id="WP_073314000.1">
    <property type="nucleotide sequence ID" value="NZ_FQYP01000001.1"/>
</dbReference>
<proteinExistence type="predicted"/>
<protein>
    <submittedName>
        <fullName evidence="1">Uncharacterized protein</fullName>
    </submittedName>
</protein>
<evidence type="ECO:0000313" key="2">
    <source>
        <dbReference type="Proteomes" id="UP000184432"/>
    </source>
</evidence>
<accession>A0A1M6BCJ4</accession>
<organism evidence="1 2">
    <name type="scientific">Aquimarina spongiae</name>
    <dbReference type="NCBI Taxonomy" id="570521"/>
    <lineage>
        <taxon>Bacteria</taxon>
        <taxon>Pseudomonadati</taxon>
        <taxon>Bacteroidota</taxon>
        <taxon>Flavobacteriia</taxon>
        <taxon>Flavobacteriales</taxon>
        <taxon>Flavobacteriaceae</taxon>
        <taxon>Aquimarina</taxon>
    </lineage>
</organism>
<dbReference type="EMBL" id="FQYP01000001">
    <property type="protein sequence ID" value="SHI46426.1"/>
    <property type="molecule type" value="Genomic_DNA"/>
</dbReference>
<evidence type="ECO:0000313" key="1">
    <source>
        <dbReference type="EMBL" id="SHI46426.1"/>
    </source>
</evidence>
<gene>
    <name evidence="1" type="ORF">SAMN04488508_101745</name>
</gene>
<name>A0A1M6BCJ4_9FLAO</name>
<dbReference type="STRING" id="570521.SAMN04488508_101745"/>
<keyword evidence="2" id="KW-1185">Reference proteome</keyword>
<sequence length="160" mass="18228">MSGEAGAGASSTYFRIFYSSGMTVSIAMPPNPEEDPHYIANYFKEADKPFEQKLEEVLPKLEGVMLHLIEDLNFPIVVFDPDADHFSGIILEDTDEFKPNPNEESEASNRFQNTNSCVGWISFNFMTPLFTKITLSLTVNKQIRRSQLNVIKAHFREHFC</sequence>